<sequence length="189" mass="21260">MMITISDIGGIVRVSKKSRSKAAGHLVEVVSIQLKEGVSEENSEVKVRIIPKNGQTETQFAYVRAKFLESTEFTGYIAPVVEEVESHDGYVCESNDIRGVVAQDVETIDQSHVGVDFKWELGKGVFFVSPKPFEYYDEIFGTYETTSMSGYITDQWVEEGVKLYNIVFLGTFKVVPESYIVEYADIHFA</sequence>
<dbReference type="Proteomes" id="UP000201129">
    <property type="component" value="Segment"/>
</dbReference>
<evidence type="ECO:0000313" key="1">
    <source>
        <dbReference type="EMBL" id="ADI55337.1"/>
    </source>
</evidence>
<dbReference type="EMBL" id="HM071924">
    <property type="protein sequence ID" value="ADI55337.1"/>
    <property type="molecule type" value="Genomic_DNA"/>
</dbReference>
<gene>
    <name evidence="1" type="primary">motB</name>
</gene>
<dbReference type="Pfam" id="PF17613">
    <property type="entry name" value="motB"/>
    <property type="match status" value="2"/>
</dbReference>
<dbReference type="InterPro" id="IPR020230">
    <property type="entry name" value="Tscrpt_reg_MotB"/>
</dbReference>
<reference evidence="1 2" key="1">
    <citation type="journal article" date="2011" name="Arch. Virol.">
        <title>The complete genome sequence of a novel T4-like bacteriophage, IME08.</title>
        <authorList>
            <person name="Jiang H."/>
            <person name="Jiang X."/>
            <person name="Wang S."/>
            <person name="Li C."/>
            <person name="Chen B."/>
            <person name="An X."/>
            <person name="Mi Z."/>
            <person name="Chen J."/>
            <person name="Tong Y."/>
        </authorList>
    </citation>
    <scope>NUCLEOTIDE SEQUENCE [LARGE SCALE GENOMIC DNA]</scope>
</reference>
<dbReference type="OrthoDB" id="14967at10239"/>
<name>D7RM21_9CAUD</name>
<organism evidence="1 2">
    <name type="scientific">Escherichia phage IME08</name>
    <dbReference type="NCBI Taxonomy" id="698728"/>
    <lineage>
        <taxon>Viruses</taxon>
        <taxon>Duplodnaviria</taxon>
        <taxon>Heunggongvirae</taxon>
        <taxon>Uroviricota</taxon>
        <taxon>Caudoviricetes</taxon>
        <taxon>Pantevenvirales</taxon>
        <taxon>Straboviridae</taxon>
        <taxon>Tevenvirinae</taxon>
        <taxon>Dhakavirus</taxon>
        <taxon>Dhakavirus ime08</taxon>
    </lineage>
</organism>
<dbReference type="KEGG" id="vg:9384358"/>
<protein>
    <submittedName>
        <fullName evidence="1">MotB modifier of transcription</fullName>
    </submittedName>
</protein>
<proteinExistence type="predicted"/>
<dbReference type="GeneID" id="9384358"/>
<keyword evidence="2" id="KW-1185">Reference proteome</keyword>
<reference evidence="1 2" key="2">
    <citation type="journal article" date="2011" name="Virol. J.">
        <title>Sequence characteristics of T4-like bacteriophage IME08 benome termini revealed by high throughput sequencing.</title>
        <authorList>
            <person name="Jiang X."/>
            <person name="Jiang H."/>
            <person name="Li C."/>
            <person name="Wang S."/>
            <person name="Mi Z."/>
            <person name="An X."/>
            <person name="Chen J."/>
            <person name="Tong Y."/>
        </authorList>
    </citation>
    <scope>NUCLEOTIDE SEQUENCE [LARGE SCALE GENOMIC DNA]</scope>
</reference>
<dbReference type="RefSeq" id="YP_003734158.1">
    <property type="nucleotide sequence ID" value="NC_014260.1"/>
</dbReference>
<accession>D7RM21</accession>
<evidence type="ECO:0000313" key="2">
    <source>
        <dbReference type="Proteomes" id="UP000201129"/>
    </source>
</evidence>